<organism evidence="3 4">
    <name type="scientific">Thermofilum adornatum 1505</name>
    <dbReference type="NCBI Taxonomy" id="697581"/>
    <lineage>
        <taxon>Archaea</taxon>
        <taxon>Thermoproteota</taxon>
        <taxon>Thermoprotei</taxon>
        <taxon>Thermofilales</taxon>
        <taxon>Thermofilaceae</taxon>
        <taxon>Thermofilum</taxon>
    </lineage>
</organism>
<dbReference type="KEGG" id="tcb:TCARB_0570"/>
<proteinExistence type="predicted"/>
<dbReference type="PANTHER" id="PTHR34106">
    <property type="entry name" value="GLYCOSIDASE"/>
    <property type="match status" value="1"/>
</dbReference>
<dbReference type="GeneID" id="25406021"/>
<dbReference type="Proteomes" id="UP000266720">
    <property type="component" value="Chromosome"/>
</dbReference>
<evidence type="ECO:0008006" key="5">
    <source>
        <dbReference type="Google" id="ProtNLM"/>
    </source>
</evidence>
<evidence type="ECO:0000256" key="2">
    <source>
        <dbReference type="ARBA" id="ARBA00022679"/>
    </source>
</evidence>
<evidence type="ECO:0000256" key="1">
    <source>
        <dbReference type="ARBA" id="ARBA00022676"/>
    </source>
</evidence>
<dbReference type="Gene3D" id="2.115.10.20">
    <property type="entry name" value="Glycosyl hydrolase domain, family 43"/>
    <property type="match status" value="1"/>
</dbReference>
<dbReference type="InterPro" id="IPR023296">
    <property type="entry name" value="Glyco_hydro_beta-prop_sf"/>
</dbReference>
<dbReference type="GO" id="GO:0016757">
    <property type="term" value="F:glycosyltransferase activity"/>
    <property type="evidence" value="ECO:0007669"/>
    <property type="project" value="UniProtKB-KW"/>
</dbReference>
<dbReference type="Pfam" id="PF04041">
    <property type="entry name" value="Glyco_hydro_130"/>
    <property type="match status" value="1"/>
</dbReference>
<dbReference type="RefSeq" id="WP_020963134.1">
    <property type="nucleotide sequence ID" value="NZ_CP007493.1"/>
</dbReference>
<keyword evidence="1" id="KW-0328">Glycosyltransferase</keyword>
<dbReference type="PANTHER" id="PTHR34106:SF5">
    <property type="entry name" value="GLYCOSIDASE"/>
    <property type="match status" value="1"/>
</dbReference>
<dbReference type="AlphaFoldDB" id="A0A3G1A698"/>
<sequence>MHLKKLTWKDKATEILLEKIRESIKARCERIGKEKEVFERIVYIFPTNIVVRNYPRKPLAVFNPGAVLKGNIIEVFPRMVFDYYWYSSSIGKFSLKIEDLIQGTVPKEIETDIIIYPTEPWDLRGCEDPRLYTLPSGKDLVLYTGVSPSQEGVMARQALALLNEGNFRKLGYLTLKLEDERYETFWKDSAVVDWGYRDASLLTRPLVPMQNSGLEVGWFGFVDKSDLSMDVKEMKPILFPMSYEQKVGWSTNALKLSSNEYLVGWHGVGQDMIYRNGLALVSSDGELLGITEYILSPRRDLFEFYGDRPGVVFGDGLIKYAEKLIWIGGISDFAVGVFAVDYEIALEHMKNCK</sequence>
<evidence type="ECO:0000313" key="3">
    <source>
        <dbReference type="EMBL" id="AJB41628.1"/>
    </source>
</evidence>
<dbReference type="EMBL" id="CP007493">
    <property type="protein sequence ID" value="AJB41628.1"/>
    <property type="molecule type" value="Genomic_DNA"/>
</dbReference>
<dbReference type="InterPro" id="IPR007184">
    <property type="entry name" value="Mannoside_phosphorylase"/>
</dbReference>
<protein>
    <recommendedName>
        <fullName evidence="5">Glycosidase</fullName>
    </recommendedName>
</protein>
<accession>A0A3G1A698</accession>
<reference evidence="4" key="1">
    <citation type="book" date="2010" name="EXTREMOPHILES" publisher="0:0-0">
        <title>Complete genome sequences of ten hyperthermophilic archaea reveal their metabolic capabilities and possible ecological roles.</title>
        <editorList>
            <person name="?"/>
        </editorList>
        <authorList>
            <person name="Ravin N.V."/>
            <person name="Mardanov A.V."/>
            <person name="Bonch-Osmolovskaya E.A."/>
            <person name="Skryabin K.G."/>
        </authorList>
    </citation>
    <scope>NUCLEOTIDE SEQUENCE [LARGE SCALE GENOMIC DNA]</scope>
    <source>
        <strain evidence="4">1505</strain>
    </source>
</reference>
<dbReference type="SUPFAM" id="SSF75005">
    <property type="entry name" value="Arabinanase/levansucrase/invertase"/>
    <property type="match status" value="1"/>
</dbReference>
<dbReference type="GeneID" id="16574133"/>
<dbReference type="STRING" id="697581.TCARB_0570"/>
<name>A0A3G1A698_9CREN</name>
<evidence type="ECO:0000313" key="4">
    <source>
        <dbReference type="Proteomes" id="UP000266720"/>
    </source>
</evidence>
<keyword evidence="2" id="KW-0808">Transferase</keyword>
<gene>
    <name evidence="3" type="ORF">TCARB_0570</name>
</gene>